<gene>
    <name evidence="5" type="ORF">J2TS6_30850</name>
</gene>
<dbReference type="SUPFAM" id="SSF52218">
    <property type="entry name" value="Flavoproteins"/>
    <property type="match status" value="1"/>
</dbReference>
<dbReference type="InterPro" id="IPR020048">
    <property type="entry name" value="NADPH-dep_FMN_reduc_SsuE"/>
</dbReference>
<evidence type="ECO:0000313" key="6">
    <source>
        <dbReference type="Proteomes" id="UP000679779"/>
    </source>
</evidence>
<dbReference type="AlphaFoldDB" id="A0A920CCH7"/>
<dbReference type="GO" id="GO:0008752">
    <property type="term" value="F:FMN reductase [NAD(P)H] activity"/>
    <property type="evidence" value="ECO:0007669"/>
    <property type="project" value="InterPro"/>
</dbReference>
<dbReference type="EMBL" id="BORQ01000003">
    <property type="protein sequence ID" value="GIO31944.1"/>
    <property type="molecule type" value="Genomic_DNA"/>
</dbReference>
<dbReference type="InterPro" id="IPR005025">
    <property type="entry name" value="FMN_Rdtase-like_dom"/>
</dbReference>
<comment type="caution">
    <text evidence="5">The sequence shown here is derived from an EMBL/GenBank/DDBJ whole genome shotgun (WGS) entry which is preliminary data.</text>
</comment>
<dbReference type="PANTHER" id="PTHR43408">
    <property type="entry name" value="FMN REDUCTASE (NADPH)"/>
    <property type="match status" value="1"/>
</dbReference>
<evidence type="ECO:0000256" key="3">
    <source>
        <dbReference type="ARBA" id="ARBA00023002"/>
    </source>
</evidence>
<dbReference type="Gene3D" id="3.40.50.360">
    <property type="match status" value="1"/>
</dbReference>
<evidence type="ECO:0000256" key="2">
    <source>
        <dbReference type="ARBA" id="ARBA00022643"/>
    </source>
</evidence>
<keyword evidence="1" id="KW-0285">Flavoprotein</keyword>
<organism evidence="5 6">
    <name type="scientific">Paenibacillus albilobatus</name>
    <dbReference type="NCBI Taxonomy" id="2716884"/>
    <lineage>
        <taxon>Bacteria</taxon>
        <taxon>Bacillati</taxon>
        <taxon>Bacillota</taxon>
        <taxon>Bacilli</taxon>
        <taxon>Bacillales</taxon>
        <taxon>Paenibacillaceae</taxon>
        <taxon>Paenibacillus</taxon>
    </lineage>
</organism>
<dbReference type="Pfam" id="PF03358">
    <property type="entry name" value="FMN_red"/>
    <property type="match status" value="1"/>
</dbReference>
<name>A0A920CCH7_9BACL</name>
<dbReference type="PANTHER" id="PTHR43408:SF1">
    <property type="entry name" value="FMN REDUCTASE (NADPH)"/>
    <property type="match status" value="1"/>
</dbReference>
<evidence type="ECO:0000256" key="1">
    <source>
        <dbReference type="ARBA" id="ARBA00022630"/>
    </source>
</evidence>
<reference evidence="5" key="1">
    <citation type="submission" date="2021-03" db="EMBL/GenBank/DDBJ databases">
        <title>Antimicrobial resistance genes in bacteria isolated from Japanese honey, and their potential for conferring macrolide and lincosamide resistance in the American foulbrood pathogen Paenibacillus larvae.</title>
        <authorList>
            <person name="Okamoto M."/>
            <person name="Kumagai M."/>
            <person name="Kanamori H."/>
            <person name="Takamatsu D."/>
        </authorList>
    </citation>
    <scope>NUCLEOTIDE SEQUENCE</scope>
    <source>
        <strain evidence="5">J2TS6</strain>
    </source>
</reference>
<proteinExistence type="predicted"/>
<dbReference type="RefSeq" id="WP_160044305.1">
    <property type="nucleotide sequence ID" value="NZ_BORQ01000003.1"/>
</dbReference>
<sequence length="190" mass="20109">MTKIALIAGSPSQSSRLFGMTQYVVDRLALAGFDVELISAAELPAEDLLHANFNSPAIRQALAAVEQSAAVIIASPVFKASYSGALKTVLDLVPQKGFQGKVVLPLFIGGTIAHLLAVDYALKPVVAALGGTNILGGVFAVDGWITRAEHGGFELEGQLRERLDSAVNELVLELRHVAAVPDRNRQEQAV</sequence>
<dbReference type="InterPro" id="IPR051814">
    <property type="entry name" value="NAD(P)H-dep_FMN_reductase"/>
</dbReference>
<dbReference type="InterPro" id="IPR029039">
    <property type="entry name" value="Flavoprotein-like_sf"/>
</dbReference>
<evidence type="ECO:0000259" key="4">
    <source>
        <dbReference type="Pfam" id="PF03358"/>
    </source>
</evidence>
<dbReference type="NCBIfam" id="TIGR03567">
    <property type="entry name" value="FMN_reduc_SsuE"/>
    <property type="match status" value="1"/>
</dbReference>
<accession>A0A920CCH7</accession>
<keyword evidence="2" id="KW-0288">FMN</keyword>
<protein>
    <submittedName>
        <fullName evidence="5">FMN reductase (NADPH)</fullName>
    </submittedName>
</protein>
<dbReference type="GO" id="GO:0046306">
    <property type="term" value="P:alkanesulfonate catabolic process"/>
    <property type="evidence" value="ECO:0007669"/>
    <property type="project" value="InterPro"/>
</dbReference>
<evidence type="ECO:0000313" key="5">
    <source>
        <dbReference type="EMBL" id="GIO31944.1"/>
    </source>
</evidence>
<dbReference type="Proteomes" id="UP000679779">
    <property type="component" value="Unassembled WGS sequence"/>
</dbReference>
<feature type="domain" description="NADPH-dependent FMN reductase-like" evidence="4">
    <location>
        <begin position="2"/>
        <end position="143"/>
    </location>
</feature>
<keyword evidence="3" id="KW-0560">Oxidoreductase</keyword>
<keyword evidence="6" id="KW-1185">Reference proteome</keyword>